<reference evidence="1" key="1">
    <citation type="journal article" date="2023" name="IScience">
        <title>Live-bearing cockroach genome reveals convergent evolutionary mechanisms linked to viviparity in insects and beyond.</title>
        <authorList>
            <person name="Fouks B."/>
            <person name="Harrison M.C."/>
            <person name="Mikhailova A.A."/>
            <person name="Marchal E."/>
            <person name="English S."/>
            <person name="Carruthers M."/>
            <person name="Jennings E.C."/>
            <person name="Chiamaka E.L."/>
            <person name="Frigard R.A."/>
            <person name="Pippel M."/>
            <person name="Attardo G.M."/>
            <person name="Benoit J.B."/>
            <person name="Bornberg-Bauer E."/>
            <person name="Tobe S.S."/>
        </authorList>
    </citation>
    <scope>NUCLEOTIDE SEQUENCE</scope>
    <source>
        <strain evidence="1">Stay&amp;Tobe</strain>
    </source>
</reference>
<comment type="caution">
    <text evidence="1">The sequence shown here is derived from an EMBL/GenBank/DDBJ whole genome shotgun (WGS) entry which is preliminary data.</text>
</comment>
<proteinExistence type="predicted"/>
<sequence length="130" mass="14787">VLKILQNRNCITLMFNYNKLQVINMLGTRRQIEAGTYTPARRKHERRARRTIFGRVPERKVPPFSWVATGFGICCPTSSSSQSHRDVGDHTLLANSNRWSSRRRKTQRPRHPHIDAVARGAAVAAVVTIV</sequence>
<dbReference type="Proteomes" id="UP001233999">
    <property type="component" value="Unassembled WGS sequence"/>
</dbReference>
<evidence type="ECO:0000313" key="2">
    <source>
        <dbReference type="Proteomes" id="UP001233999"/>
    </source>
</evidence>
<dbReference type="AlphaFoldDB" id="A0AAD8AI02"/>
<dbReference type="EMBL" id="JASPKZ010001211">
    <property type="protein sequence ID" value="KAJ9598532.1"/>
    <property type="molecule type" value="Genomic_DNA"/>
</dbReference>
<organism evidence="1 2">
    <name type="scientific">Diploptera punctata</name>
    <name type="common">Pacific beetle cockroach</name>
    <dbReference type="NCBI Taxonomy" id="6984"/>
    <lineage>
        <taxon>Eukaryota</taxon>
        <taxon>Metazoa</taxon>
        <taxon>Ecdysozoa</taxon>
        <taxon>Arthropoda</taxon>
        <taxon>Hexapoda</taxon>
        <taxon>Insecta</taxon>
        <taxon>Pterygota</taxon>
        <taxon>Neoptera</taxon>
        <taxon>Polyneoptera</taxon>
        <taxon>Dictyoptera</taxon>
        <taxon>Blattodea</taxon>
        <taxon>Blaberoidea</taxon>
        <taxon>Blaberidae</taxon>
        <taxon>Diplopterinae</taxon>
        <taxon>Diploptera</taxon>
    </lineage>
</organism>
<protein>
    <submittedName>
        <fullName evidence="1">Uncharacterized protein</fullName>
    </submittedName>
</protein>
<feature type="non-terminal residue" evidence="1">
    <location>
        <position position="1"/>
    </location>
</feature>
<gene>
    <name evidence="1" type="ORF">L9F63_010789</name>
</gene>
<name>A0AAD8AI02_DIPPU</name>
<keyword evidence="2" id="KW-1185">Reference proteome</keyword>
<reference evidence="1" key="2">
    <citation type="submission" date="2023-05" db="EMBL/GenBank/DDBJ databases">
        <authorList>
            <person name="Fouks B."/>
        </authorList>
    </citation>
    <scope>NUCLEOTIDE SEQUENCE</scope>
    <source>
        <strain evidence="1">Stay&amp;Tobe</strain>
        <tissue evidence="1">Testes</tissue>
    </source>
</reference>
<evidence type="ECO:0000313" key="1">
    <source>
        <dbReference type="EMBL" id="KAJ9598532.1"/>
    </source>
</evidence>
<accession>A0AAD8AI02</accession>